<organism evidence="2 3">
    <name type="scientific">Brassica carinata</name>
    <name type="common">Ethiopian mustard</name>
    <name type="synonym">Abyssinian cabbage</name>
    <dbReference type="NCBI Taxonomy" id="52824"/>
    <lineage>
        <taxon>Eukaryota</taxon>
        <taxon>Viridiplantae</taxon>
        <taxon>Streptophyta</taxon>
        <taxon>Embryophyta</taxon>
        <taxon>Tracheophyta</taxon>
        <taxon>Spermatophyta</taxon>
        <taxon>Magnoliopsida</taxon>
        <taxon>eudicotyledons</taxon>
        <taxon>Gunneridae</taxon>
        <taxon>Pentapetalae</taxon>
        <taxon>rosids</taxon>
        <taxon>malvids</taxon>
        <taxon>Brassicales</taxon>
        <taxon>Brassicaceae</taxon>
        <taxon>Brassiceae</taxon>
        <taxon>Brassica</taxon>
    </lineage>
</organism>
<feature type="region of interest" description="Disordered" evidence="1">
    <location>
        <begin position="1"/>
        <end position="94"/>
    </location>
</feature>
<proteinExistence type="predicted"/>
<gene>
    <name evidence="2" type="ORF">Bca52824_054563</name>
</gene>
<evidence type="ECO:0000313" key="3">
    <source>
        <dbReference type="Proteomes" id="UP000886595"/>
    </source>
</evidence>
<feature type="compositionally biased region" description="Polar residues" evidence="1">
    <location>
        <begin position="78"/>
        <end position="87"/>
    </location>
</feature>
<dbReference type="EMBL" id="JAAMPC010000011">
    <property type="protein sequence ID" value="KAG2283343.1"/>
    <property type="molecule type" value="Genomic_DNA"/>
</dbReference>
<evidence type="ECO:0000313" key="2">
    <source>
        <dbReference type="EMBL" id="KAG2283343.1"/>
    </source>
</evidence>
<protein>
    <submittedName>
        <fullName evidence="2">Uncharacterized protein</fullName>
    </submittedName>
</protein>
<feature type="compositionally biased region" description="Low complexity" evidence="1">
    <location>
        <begin position="47"/>
        <end position="68"/>
    </location>
</feature>
<feature type="compositionally biased region" description="Polar residues" evidence="1">
    <location>
        <begin position="1"/>
        <end position="10"/>
    </location>
</feature>
<reference evidence="2 3" key="1">
    <citation type="submission" date="2020-02" db="EMBL/GenBank/DDBJ databases">
        <authorList>
            <person name="Ma Q."/>
            <person name="Huang Y."/>
            <person name="Song X."/>
            <person name="Pei D."/>
        </authorList>
    </citation>
    <scope>NUCLEOTIDE SEQUENCE [LARGE SCALE GENOMIC DNA]</scope>
    <source>
        <strain evidence="2">Sxm20200214</strain>
        <tissue evidence="2">Leaf</tissue>
    </source>
</reference>
<comment type="caution">
    <text evidence="2">The sequence shown here is derived from an EMBL/GenBank/DDBJ whole genome shotgun (WGS) entry which is preliminary data.</text>
</comment>
<sequence>MEPVLQQTSDPVCLDDELQDRSASKILDQAESTEVAEPICAFPSPAVSPSNVENDVSSSNDANDTSNSEQGRVDADNTLLQLSDNSDTPPPQMKVIQLGRGHRQKKIPPKMHDYILSTLVTVSSWQPSQLRMNQQALRRPWRMKIGALPLVKR</sequence>
<keyword evidence="3" id="KW-1185">Reference proteome</keyword>
<accession>A0A8X7R5Z8</accession>
<dbReference type="Proteomes" id="UP000886595">
    <property type="component" value="Unassembled WGS sequence"/>
</dbReference>
<evidence type="ECO:0000256" key="1">
    <source>
        <dbReference type="SAM" id="MobiDB-lite"/>
    </source>
</evidence>
<name>A0A8X7R5Z8_BRACI</name>
<dbReference type="AlphaFoldDB" id="A0A8X7R5Z8"/>